<evidence type="ECO:0000313" key="5">
    <source>
        <dbReference type="Proteomes" id="UP000719766"/>
    </source>
</evidence>
<dbReference type="SMART" id="SM00320">
    <property type="entry name" value="WD40"/>
    <property type="match status" value="2"/>
</dbReference>
<dbReference type="OrthoDB" id="3266532at2759"/>
<accession>A0A9P7ABB7</accession>
<name>A0A9P7ABB7_9AGAM</name>
<dbReference type="Proteomes" id="UP000719766">
    <property type="component" value="Unassembled WGS sequence"/>
</dbReference>
<feature type="repeat" description="WD" evidence="3">
    <location>
        <begin position="62"/>
        <end position="103"/>
    </location>
</feature>
<dbReference type="SUPFAM" id="SSF50978">
    <property type="entry name" value="WD40 repeat-like"/>
    <property type="match status" value="1"/>
</dbReference>
<dbReference type="EMBL" id="JABBWE010000104">
    <property type="protein sequence ID" value="KAG1785766.1"/>
    <property type="molecule type" value="Genomic_DNA"/>
</dbReference>
<keyword evidence="2" id="KW-0677">Repeat</keyword>
<evidence type="ECO:0000313" key="4">
    <source>
        <dbReference type="EMBL" id="KAG1785766.1"/>
    </source>
</evidence>
<dbReference type="InterPro" id="IPR019775">
    <property type="entry name" value="WD40_repeat_CS"/>
</dbReference>
<organism evidence="4 5">
    <name type="scientific">Suillus plorans</name>
    <dbReference type="NCBI Taxonomy" id="116603"/>
    <lineage>
        <taxon>Eukaryota</taxon>
        <taxon>Fungi</taxon>
        <taxon>Dikarya</taxon>
        <taxon>Basidiomycota</taxon>
        <taxon>Agaricomycotina</taxon>
        <taxon>Agaricomycetes</taxon>
        <taxon>Agaricomycetidae</taxon>
        <taxon>Boletales</taxon>
        <taxon>Suillineae</taxon>
        <taxon>Suillaceae</taxon>
        <taxon>Suillus</taxon>
    </lineage>
</organism>
<keyword evidence="1 3" id="KW-0853">WD repeat</keyword>
<sequence>MDVQRFMQVFGSMILHSTPHLYLSALSFSLVNSTMATKFTARFPNTLRLASGRDLKVVQAIIRGDTDRVLSVSFSPDGTRIASGSEDNTVRLWNAATGQPLGEHLKGHTSPVQSVWFSPDGTRIASGSEDNTVRLMKVSSFHKFTESDTSASPLHRSNASPPQECRITPTNTFNHPPISFSPCLTHALPKPTDLLEPTFNHRSNSTPFLLQPDGWLMGPKHELLFWVPPGAAPRHLFCSPDTAMVIPRGSLELDLSCMAHGARWSSCRDAST</sequence>
<comment type="caution">
    <text evidence="4">The sequence shown here is derived from an EMBL/GenBank/DDBJ whole genome shotgun (WGS) entry which is preliminary data.</text>
</comment>
<dbReference type="InterPro" id="IPR015943">
    <property type="entry name" value="WD40/YVTN_repeat-like_dom_sf"/>
</dbReference>
<dbReference type="InterPro" id="IPR001680">
    <property type="entry name" value="WD40_rpt"/>
</dbReference>
<dbReference type="PROSITE" id="PS00678">
    <property type="entry name" value="WD_REPEATS_1"/>
    <property type="match status" value="1"/>
</dbReference>
<dbReference type="PROSITE" id="PS50082">
    <property type="entry name" value="WD_REPEATS_2"/>
    <property type="match status" value="2"/>
</dbReference>
<evidence type="ECO:0000256" key="1">
    <source>
        <dbReference type="ARBA" id="ARBA00022574"/>
    </source>
</evidence>
<dbReference type="Pfam" id="PF00400">
    <property type="entry name" value="WD40"/>
    <property type="match status" value="2"/>
</dbReference>
<dbReference type="PROSITE" id="PS50294">
    <property type="entry name" value="WD_REPEATS_REGION"/>
    <property type="match status" value="2"/>
</dbReference>
<proteinExistence type="predicted"/>
<dbReference type="PANTHER" id="PTHR19879">
    <property type="entry name" value="TRANSCRIPTION INITIATION FACTOR TFIID"/>
    <property type="match status" value="1"/>
</dbReference>
<evidence type="ECO:0000256" key="2">
    <source>
        <dbReference type="ARBA" id="ARBA00022737"/>
    </source>
</evidence>
<dbReference type="PANTHER" id="PTHR19879:SF9">
    <property type="entry name" value="TRANSCRIPTION INITIATION FACTOR TFIID SUBUNIT 5"/>
    <property type="match status" value="1"/>
</dbReference>
<evidence type="ECO:0000256" key="3">
    <source>
        <dbReference type="PROSITE-ProRule" id="PRU00221"/>
    </source>
</evidence>
<protein>
    <submittedName>
        <fullName evidence="4">WD40-repeat-containing domain protein</fullName>
    </submittedName>
</protein>
<dbReference type="InterPro" id="IPR036322">
    <property type="entry name" value="WD40_repeat_dom_sf"/>
</dbReference>
<keyword evidence="5" id="KW-1185">Reference proteome</keyword>
<feature type="repeat" description="WD" evidence="3">
    <location>
        <begin position="105"/>
        <end position="140"/>
    </location>
</feature>
<gene>
    <name evidence="4" type="ORF">HD556DRAFT_96515</name>
</gene>
<dbReference type="GeneID" id="64605911"/>
<reference evidence="4" key="1">
    <citation type="journal article" date="2020" name="New Phytol.">
        <title>Comparative genomics reveals dynamic genome evolution in host specialist ectomycorrhizal fungi.</title>
        <authorList>
            <person name="Lofgren L.A."/>
            <person name="Nguyen N.H."/>
            <person name="Vilgalys R."/>
            <person name="Ruytinx J."/>
            <person name="Liao H.L."/>
            <person name="Branco S."/>
            <person name="Kuo A."/>
            <person name="LaButti K."/>
            <person name="Lipzen A."/>
            <person name="Andreopoulos W."/>
            <person name="Pangilinan J."/>
            <person name="Riley R."/>
            <person name="Hundley H."/>
            <person name="Na H."/>
            <person name="Barry K."/>
            <person name="Grigoriev I.V."/>
            <person name="Stajich J.E."/>
            <person name="Kennedy P.G."/>
        </authorList>
    </citation>
    <scope>NUCLEOTIDE SEQUENCE</scope>
    <source>
        <strain evidence="4">S12</strain>
    </source>
</reference>
<dbReference type="RefSeq" id="XP_041153249.1">
    <property type="nucleotide sequence ID" value="XM_041312147.1"/>
</dbReference>
<dbReference type="Gene3D" id="2.130.10.10">
    <property type="entry name" value="YVTN repeat-like/Quinoprotein amine dehydrogenase"/>
    <property type="match status" value="1"/>
</dbReference>
<dbReference type="AlphaFoldDB" id="A0A9P7ABB7"/>